<dbReference type="AlphaFoldDB" id="A0A4R0JD50"/>
<dbReference type="SUPFAM" id="SSF54909">
    <property type="entry name" value="Dimeric alpha+beta barrel"/>
    <property type="match status" value="1"/>
</dbReference>
<organism evidence="2 3">
    <name type="scientific">Kribbella sindirgiensis</name>
    <dbReference type="NCBI Taxonomy" id="1124744"/>
    <lineage>
        <taxon>Bacteria</taxon>
        <taxon>Bacillati</taxon>
        <taxon>Actinomycetota</taxon>
        <taxon>Actinomycetes</taxon>
        <taxon>Propionibacteriales</taxon>
        <taxon>Kribbellaceae</taxon>
        <taxon>Kribbella</taxon>
    </lineage>
</organism>
<comment type="caution">
    <text evidence="2">The sequence shown here is derived from an EMBL/GenBank/DDBJ whole genome shotgun (WGS) entry which is preliminary data.</text>
</comment>
<dbReference type="GO" id="GO:0043200">
    <property type="term" value="P:response to amino acid"/>
    <property type="evidence" value="ECO:0007669"/>
    <property type="project" value="TreeGrafter"/>
</dbReference>
<accession>A0A4R0JD50</accession>
<dbReference type="PANTHER" id="PTHR30154:SF34">
    <property type="entry name" value="TRANSCRIPTIONAL REGULATOR AZLB"/>
    <property type="match status" value="1"/>
</dbReference>
<dbReference type="EMBL" id="SJKA01000001">
    <property type="protein sequence ID" value="TCC43424.1"/>
    <property type="molecule type" value="Genomic_DNA"/>
</dbReference>
<dbReference type="OrthoDB" id="4050641at2"/>
<dbReference type="Gene3D" id="1.10.10.10">
    <property type="entry name" value="Winged helix-like DNA-binding domain superfamily/Winged helix DNA-binding domain"/>
    <property type="match status" value="1"/>
</dbReference>
<dbReference type="GO" id="GO:0005829">
    <property type="term" value="C:cytosol"/>
    <property type="evidence" value="ECO:0007669"/>
    <property type="project" value="TreeGrafter"/>
</dbReference>
<dbReference type="InterPro" id="IPR036390">
    <property type="entry name" value="WH_DNA-bd_sf"/>
</dbReference>
<dbReference type="GO" id="GO:0043565">
    <property type="term" value="F:sequence-specific DNA binding"/>
    <property type="evidence" value="ECO:0007669"/>
    <property type="project" value="TreeGrafter"/>
</dbReference>
<proteinExistence type="predicted"/>
<dbReference type="SUPFAM" id="SSF46785">
    <property type="entry name" value="Winged helix' DNA-binding domain"/>
    <property type="match status" value="1"/>
</dbReference>
<dbReference type="RefSeq" id="WP_131284376.1">
    <property type="nucleotide sequence ID" value="NZ_SJKA01000001.1"/>
</dbReference>
<dbReference type="PANTHER" id="PTHR30154">
    <property type="entry name" value="LEUCINE-RESPONSIVE REGULATORY PROTEIN"/>
    <property type="match status" value="1"/>
</dbReference>
<feature type="domain" description="Transcription regulator AsnC/Lrp ligand binding" evidence="1">
    <location>
        <begin position="80"/>
        <end position="147"/>
    </location>
</feature>
<dbReference type="Pfam" id="PF01037">
    <property type="entry name" value="AsnC_trans_reg"/>
    <property type="match status" value="1"/>
</dbReference>
<dbReference type="Proteomes" id="UP000292695">
    <property type="component" value="Unassembled WGS sequence"/>
</dbReference>
<dbReference type="InterPro" id="IPR036388">
    <property type="entry name" value="WH-like_DNA-bd_sf"/>
</dbReference>
<keyword evidence="3" id="KW-1185">Reference proteome</keyword>
<gene>
    <name evidence="2" type="ORF">E0H50_02850</name>
</gene>
<evidence type="ECO:0000259" key="1">
    <source>
        <dbReference type="Pfam" id="PF01037"/>
    </source>
</evidence>
<name>A0A4R0JD50_9ACTN</name>
<evidence type="ECO:0000313" key="2">
    <source>
        <dbReference type="EMBL" id="TCC43424.1"/>
    </source>
</evidence>
<reference evidence="2 3" key="1">
    <citation type="submission" date="2019-02" db="EMBL/GenBank/DDBJ databases">
        <title>Kribbella capetownensis sp. nov. and Kribbella speibonae sp. nov., isolated from soil.</title>
        <authorList>
            <person name="Curtis S.M."/>
            <person name="Norton I."/>
            <person name="Everest G.J."/>
            <person name="Meyers P.R."/>
        </authorList>
    </citation>
    <scope>NUCLEOTIDE SEQUENCE [LARGE SCALE GENOMIC DNA]</scope>
    <source>
        <strain evidence="2 3">DSM 27082</strain>
    </source>
</reference>
<dbReference type="InterPro" id="IPR011008">
    <property type="entry name" value="Dimeric_a/b-barrel"/>
</dbReference>
<evidence type="ECO:0000313" key="3">
    <source>
        <dbReference type="Proteomes" id="UP000292695"/>
    </source>
</evidence>
<dbReference type="InterPro" id="IPR019887">
    <property type="entry name" value="Tscrpt_reg_AsnC/Lrp_C"/>
</dbReference>
<protein>
    <submittedName>
        <fullName evidence="2">Lrp/AsnC family transcriptional regulator</fullName>
    </submittedName>
</protein>
<dbReference type="Gene3D" id="3.30.70.920">
    <property type="match status" value="1"/>
</dbReference>
<sequence>MDDVDFLLVNALQHRPRASWSQLEAIVGGDASTLSRRWSRLVDSGLVWSSCFAVSPGDPDRPDGRLDSAVHPLTGVLAMVEVYCTAGSRESVIAGIAKTPSVLTVECTSGGPDLILTLSCPSVAEVDAYVAIELAADPGVRRTRTHFTRTFFKEGTSWRPGILSERQVKALQAFPATGIDAPAVPTRLHELVINALAGDVRRSATSIADEIGRSVATVTRAIGQILHAPWARTRVDFAHNLVGYNASVMVWFSVPHHQLEMVGAGLALMPETRMCCSVVNRANLAVTFWLRSLRDLDAVETKIARAFPTARTEERWLLPRFPKRLGHTLTPSGHHAAFVPPTRRLTAGRS</sequence>